<keyword evidence="3" id="KW-1185">Reference proteome</keyword>
<feature type="compositionally biased region" description="Basic and acidic residues" evidence="1">
    <location>
        <begin position="206"/>
        <end position="218"/>
    </location>
</feature>
<dbReference type="Proteomes" id="UP001446871">
    <property type="component" value="Unassembled WGS sequence"/>
</dbReference>
<evidence type="ECO:0000256" key="1">
    <source>
        <dbReference type="SAM" id="MobiDB-lite"/>
    </source>
</evidence>
<feature type="compositionally biased region" description="Pro residues" evidence="1">
    <location>
        <begin position="141"/>
        <end position="150"/>
    </location>
</feature>
<feature type="compositionally biased region" description="Low complexity" evidence="1">
    <location>
        <begin position="129"/>
        <end position="140"/>
    </location>
</feature>
<evidence type="ECO:0000313" key="3">
    <source>
        <dbReference type="Proteomes" id="UP001446871"/>
    </source>
</evidence>
<comment type="caution">
    <text evidence="2">The sequence shown here is derived from an EMBL/GenBank/DDBJ whole genome shotgun (WGS) entry which is preliminary data.</text>
</comment>
<dbReference type="PANTHER" id="PTHR28307">
    <property type="entry name" value="PROTEIN PAL1"/>
    <property type="match status" value="1"/>
</dbReference>
<proteinExistence type="predicted"/>
<feature type="compositionally biased region" description="Basic and acidic residues" evidence="1">
    <location>
        <begin position="442"/>
        <end position="452"/>
    </location>
</feature>
<dbReference type="InterPro" id="IPR013226">
    <property type="entry name" value="Pal1"/>
</dbReference>
<feature type="compositionally biased region" description="Polar residues" evidence="1">
    <location>
        <begin position="68"/>
        <end position="78"/>
    </location>
</feature>
<evidence type="ECO:0000313" key="2">
    <source>
        <dbReference type="EMBL" id="KAK8067950.1"/>
    </source>
</evidence>
<feature type="compositionally biased region" description="Basic and acidic residues" evidence="1">
    <location>
        <begin position="227"/>
        <end position="246"/>
    </location>
</feature>
<protein>
    <recommendedName>
        <fullName evidence="4">Pal1-domain-containing protein</fullName>
    </recommendedName>
</protein>
<gene>
    <name evidence="2" type="ORF">PG996_007062</name>
</gene>
<feature type="compositionally biased region" description="Basic and acidic residues" evidence="1">
    <location>
        <begin position="176"/>
        <end position="187"/>
    </location>
</feature>
<feature type="compositionally biased region" description="Polar residues" evidence="1">
    <location>
        <begin position="1"/>
        <end position="28"/>
    </location>
</feature>
<name>A0ABR1V9R3_9PEZI</name>
<feature type="region of interest" description="Disordered" evidence="1">
    <location>
        <begin position="1"/>
        <end position="246"/>
    </location>
</feature>
<evidence type="ECO:0008006" key="4">
    <source>
        <dbReference type="Google" id="ProtNLM"/>
    </source>
</evidence>
<dbReference type="EMBL" id="JAQQWM010000004">
    <property type="protein sequence ID" value="KAK8067950.1"/>
    <property type="molecule type" value="Genomic_DNA"/>
</dbReference>
<dbReference type="PANTHER" id="PTHR28307:SF2">
    <property type="entry name" value="PROTEIN PAL1"/>
    <property type="match status" value="1"/>
</dbReference>
<reference evidence="2 3" key="1">
    <citation type="submission" date="2023-01" db="EMBL/GenBank/DDBJ databases">
        <title>Analysis of 21 Apiospora genomes using comparative genomics revels a genus with tremendous synthesis potential of carbohydrate active enzymes and secondary metabolites.</title>
        <authorList>
            <person name="Sorensen T."/>
        </authorList>
    </citation>
    <scope>NUCLEOTIDE SEQUENCE [LARGE SCALE GENOMIC DNA]</scope>
    <source>
        <strain evidence="2 3">CBS 83171</strain>
    </source>
</reference>
<sequence length="558" mass="60888">MFADQSGQPTSSAGRSPGLTLNLSSNNPFRRGAPSPNGGPSSFSPPPPRSPFDDPPPRPVSRNPFLDPNSNNNITTQFPIDRVKSPDSMASTRDTKSPSAEELFDNLTIEEKGAQKAPLRPMNKPQPGPSRSENPSSRGRGPPPRGGPPHRPSRSQEEAMRARKMHGSHASTGGDKMLDPKRTERRPERRPRRNSDTSIMDSPLTEEEKKLIERTRRERERRHREKERKDDSAPKDPTKKPKRLDIIDQLDATSIYGTGLFHHDGPFDALNPHRNRGGRRAPMQAFPEGSLNNSIGGSGPLNARPDHATFMGNHDDEAHKDYNFVGKNGYDMNGNRSGEPIIFDPSSRGSVLHGDESIGLGTSTFLEGTPAARAAIQRREAENAQEAADGGLQRKKSLAQRIRGINRPPRTYDNGRFTNPEAAYGPRTGDSAGERNPFFDEFDTKGDSERITVKSKGTKPMSPGSNDGGRSPGPYGLERRATADSAGEGPAKPPGGFLGRMKSLKGGKRQRPEVPPHASPAPPLLVKRSRTSARKQETNRRLVVTYVENVAGLGLKGS</sequence>
<feature type="compositionally biased region" description="Pro residues" evidence="1">
    <location>
        <begin position="513"/>
        <end position="523"/>
    </location>
</feature>
<organism evidence="2 3">
    <name type="scientific">Apiospora saccharicola</name>
    <dbReference type="NCBI Taxonomy" id="335842"/>
    <lineage>
        <taxon>Eukaryota</taxon>
        <taxon>Fungi</taxon>
        <taxon>Dikarya</taxon>
        <taxon>Ascomycota</taxon>
        <taxon>Pezizomycotina</taxon>
        <taxon>Sordariomycetes</taxon>
        <taxon>Xylariomycetidae</taxon>
        <taxon>Amphisphaeriales</taxon>
        <taxon>Apiosporaceae</taxon>
        <taxon>Apiospora</taxon>
    </lineage>
</organism>
<feature type="region of interest" description="Disordered" evidence="1">
    <location>
        <begin position="379"/>
        <end position="538"/>
    </location>
</feature>
<accession>A0ABR1V9R3</accession>
<dbReference type="Pfam" id="PF08316">
    <property type="entry name" value="Pal1"/>
    <property type="match status" value="1"/>
</dbReference>